<accession>A0AAJ4TW44</accession>
<dbReference type="GO" id="GO:0004252">
    <property type="term" value="F:serine-type endopeptidase activity"/>
    <property type="evidence" value="ECO:0007669"/>
    <property type="project" value="TreeGrafter"/>
</dbReference>
<protein>
    <submittedName>
        <fullName evidence="5">Clp protease ClpP</fullName>
    </submittedName>
</protein>
<feature type="transmembrane region" description="Helical" evidence="4">
    <location>
        <begin position="80"/>
        <end position="99"/>
    </location>
</feature>
<reference evidence="5 6" key="1">
    <citation type="submission" date="2021-07" db="EMBL/GenBank/DDBJ databases">
        <title>Prevalence and characterization of methicillin-resistant Macrococcus spp. in food producing animals and meat in Switzerland in 2019.</title>
        <authorList>
            <person name="Keller J.E."/>
            <person name="Schwendener S."/>
            <person name="Neuenschwander J."/>
            <person name="Overesch G."/>
            <person name="Perreten V."/>
        </authorList>
    </citation>
    <scope>NUCLEOTIDE SEQUENCE [LARGE SCALE GENOMIC DNA]</scope>
    <source>
        <strain evidence="5 6">19Msa0936</strain>
    </source>
</reference>
<dbReference type="GO" id="GO:0006515">
    <property type="term" value="P:protein quality control for misfolded or incompletely synthesized proteins"/>
    <property type="evidence" value="ECO:0007669"/>
    <property type="project" value="TreeGrafter"/>
</dbReference>
<dbReference type="Proteomes" id="UP000826802">
    <property type="component" value="Chromosome"/>
</dbReference>
<dbReference type="RefSeq" id="WP_219502893.1">
    <property type="nucleotide sequence ID" value="NZ_CP079981.1"/>
</dbReference>
<keyword evidence="6" id="KW-1185">Reference proteome</keyword>
<evidence type="ECO:0000313" key="5">
    <source>
        <dbReference type="EMBL" id="QYA42070.1"/>
    </source>
</evidence>
<dbReference type="InterPro" id="IPR023562">
    <property type="entry name" value="ClpP/TepA"/>
</dbReference>
<keyword evidence="4" id="KW-0812">Transmembrane</keyword>
<evidence type="ECO:0000313" key="6">
    <source>
        <dbReference type="Proteomes" id="UP000826802"/>
    </source>
</evidence>
<dbReference type="PANTHER" id="PTHR10381">
    <property type="entry name" value="ATP-DEPENDENT CLP PROTEASE PROTEOLYTIC SUBUNIT"/>
    <property type="match status" value="1"/>
</dbReference>
<evidence type="ECO:0000256" key="3">
    <source>
        <dbReference type="ARBA" id="ARBA00022825"/>
    </source>
</evidence>
<dbReference type="EMBL" id="CP079981">
    <property type="protein sequence ID" value="QYA42070.1"/>
    <property type="molecule type" value="Genomic_DNA"/>
</dbReference>
<dbReference type="CDD" id="cd07016">
    <property type="entry name" value="S14_ClpP_1"/>
    <property type="match status" value="1"/>
</dbReference>
<organism evidence="5 6">
    <name type="scientific">Macrococcoides bohemicum</name>
    <dbReference type="NCBI Taxonomy" id="1903056"/>
    <lineage>
        <taxon>Bacteria</taxon>
        <taxon>Bacillati</taxon>
        <taxon>Bacillota</taxon>
        <taxon>Bacilli</taxon>
        <taxon>Bacillales</taxon>
        <taxon>Staphylococcaceae</taxon>
        <taxon>Macrococcoides</taxon>
    </lineage>
</organism>
<name>A0AAJ4TW44_9STAP</name>
<dbReference type="GO" id="GO:0051117">
    <property type="term" value="F:ATPase binding"/>
    <property type="evidence" value="ECO:0007669"/>
    <property type="project" value="TreeGrafter"/>
</dbReference>
<keyword evidence="4" id="KW-1133">Transmembrane helix</keyword>
<dbReference type="PANTHER" id="PTHR10381:SF70">
    <property type="entry name" value="ATP-DEPENDENT CLP PROTEASE PROTEOLYTIC SUBUNIT"/>
    <property type="match status" value="1"/>
</dbReference>
<dbReference type="AlphaFoldDB" id="A0AAJ4TW44"/>
<keyword evidence="1 5" id="KW-0645">Protease</keyword>
<sequence>MTSRILNVSKTDNVGQIDIYGEIVPEMWRWSDEESAYHFKDTLEKLGDVEEITVNINSPGGDVYEGIAIHNMLKRHKAKVIVNIDGLAASIASVIAMAGDVVRMPNNAMIMIHNAMSGVVGNANDLREVADLLDKVTSTLMNTYLEKTEKLNADTLKALLDAETWLTAEEAFSYGLIDEVITSKKLVACASKEQLTKFNKTPDHVIKMVETPEETTEEKDNVIKVEIDSEEFKATIQKIIKETLEETKLIENKTTKKRLYL</sequence>
<evidence type="ECO:0000256" key="1">
    <source>
        <dbReference type="ARBA" id="ARBA00022670"/>
    </source>
</evidence>
<evidence type="ECO:0000256" key="2">
    <source>
        <dbReference type="ARBA" id="ARBA00022801"/>
    </source>
</evidence>
<dbReference type="GO" id="GO:0009368">
    <property type="term" value="C:endopeptidase Clp complex"/>
    <property type="evidence" value="ECO:0007669"/>
    <property type="project" value="TreeGrafter"/>
</dbReference>
<keyword evidence="3" id="KW-0720">Serine protease</keyword>
<evidence type="ECO:0000256" key="4">
    <source>
        <dbReference type="SAM" id="Phobius"/>
    </source>
</evidence>
<keyword evidence="4" id="KW-0472">Membrane</keyword>
<gene>
    <name evidence="5" type="ORF">KYI11_10790</name>
</gene>
<proteinExistence type="predicted"/>
<dbReference type="GO" id="GO:0004176">
    <property type="term" value="F:ATP-dependent peptidase activity"/>
    <property type="evidence" value="ECO:0007669"/>
    <property type="project" value="TreeGrafter"/>
</dbReference>
<keyword evidence="2" id="KW-0378">Hydrolase</keyword>
<dbReference type="NCBIfam" id="NF045542">
    <property type="entry name" value="Clp_rel_HeadMat"/>
    <property type="match status" value="1"/>
</dbReference>
<dbReference type="Pfam" id="PF00574">
    <property type="entry name" value="CLP_protease"/>
    <property type="match status" value="1"/>
</dbReference>